<evidence type="ECO:0000313" key="2">
    <source>
        <dbReference type="EMBL" id="GGL04151.1"/>
    </source>
</evidence>
<gene>
    <name evidence="2" type="ORF">GCM10010844_23490</name>
</gene>
<name>A0ABQ2FKE4_9DEIO</name>
<dbReference type="RefSeq" id="WP_189069204.1">
    <property type="nucleotide sequence ID" value="NZ_BMPE01000006.1"/>
</dbReference>
<organism evidence="2 3">
    <name type="scientific">Deinococcus radiotolerans</name>
    <dbReference type="NCBI Taxonomy" id="1309407"/>
    <lineage>
        <taxon>Bacteria</taxon>
        <taxon>Thermotogati</taxon>
        <taxon>Deinococcota</taxon>
        <taxon>Deinococci</taxon>
        <taxon>Deinococcales</taxon>
        <taxon>Deinococcaceae</taxon>
        <taxon>Deinococcus</taxon>
    </lineage>
</organism>
<comment type="caution">
    <text evidence="2">The sequence shown here is derived from an EMBL/GenBank/DDBJ whole genome shotgun (WGS) entry which is preliminary data.</text>
</comment>
<dbReference type="Proteomes" id="UP000604341">
    <property type="component" value="Unassembled WGS sequence"/>
</dbReference>
<evidence type="ECO:0000313" key="3">
    <source>
        <dbReference type="Proteomes" id="UP000604341"/>
    </source>
</evidence>
<keyword evidence="1" id="KW-0732">Signal</keyword>
<evidence type="ECO:0008006" key="4">
    <source>
        <dbReference type="Google" id="ProtNLM"/>
    </source>
</evidence>
<sequence>MRFLPALLLGALTACAPTLSSSPAGALRAAFSEAGVAWVVNGRACVARAPSFQAACPALPATVDVAWHDGQAWAGVPSLAAVVTLDGVPRTVDVGRVAALSASRVYRENGSAVEYSGAAASGVLGMPVAALTGGDGLEYVLRAGQVVRVPDNSVQPGAGFTLLNWVPDGVRGGTVPEVVTSAGTYRLTGLNLERVDAAGVVRASVPHGPGRVGVVGPWLVTVTPEGRVRVFSPDLVAR</sequence>
<reference evidence="3" key="1">
    <citation type="journal article" date="2019" name="Int. J. Syst. Evol. Microbiol.">
        <title>The Global Catalogue of Microorganisms (GCM) 10K type strain sequencing project: providing services to taxonomists for standard genome sequencing and annotation.</title>
        <authorList>
            <consortium name="The Broad Institute Genomics Platform"/>
            <consortium name="The Broad Institute Genome Sequencing Center for Infectious Disease"/>
            <person name="Wu L."/>
            <person name="Ma J."/>
        </authorList>
    </citation>
    <scope>NUCLEOTIDE SEQUENCE [LARGE SCALE GENOMIC DNA]</scope>
    <source>
        <strain evidence="3">JCM 19173</strain>
    </source>
</reference>
<dbReference type="EMBL" id="BMPE01000006">
    <property type="protein sequence ID" value="GGL04151.1"/>
    <property type="molecule type" value="Genomic_DNA"/>
</dbReference>
<accession>A0ABQ2FKE4</accession>
<dbReference type="PROSITE" id="PS51257">
    <property type="entry name" value="PROKAR_LIPOPROTEIN"/>
    <property type="match status" value="1"/>
</dbReference>
<feature type="chain" id="PRO_5047163696" description="Lipoprotein" evidence="1">
    <location>
        <begin position="27"/>
        <end position="238"/>
    </location>
</feature>
<proteinExistence type="predicted"/>
<keyword evidence="3" id="KW-1185">Reference proteome</keyword>
<evidence type="ECO:0000256" key="1">
    <source>
        <dbReference type="SAM" id="SignalP"/>
    </source>
</evidence>
<protein>
    <recommendedName>
        <fullName evidence="4">Lipoprotein</fullName>
    </recommendedName>
</protein>
<feature type="signal peptide" evidence="1">
    <location>
        <begin position="1"/>
        <end position="26"/>
    </location>
</feature>